<dbReference type="InterPro" id="IPR025525">
    <property type="entry name" value="hAT-like_transposase_RNase-H"/>
</dbReference>
<gene>
    <name evidence="4" type="primary">LOC107792908</name>
</gene>
<dbReference type="SUPFAM" id="SSF53098">
    <property type="entry name" value="Ribonuclease H-like"/>
    <property type="match status" value="1"/>
</dbReference>
<evidence type="ECO:0000259" key="3">
    <source>
        <dbReference type="Pfam" id="PF14372"/>
    </source>
</evidence>
<dbReference type="PaxDb" id="4097-A0A1S4A227"/>
<evidence type="ECO:0000259" key="2">
    <source>
        <dbReference type="Pfam" id="PF05699"/>
    </source>
</evidence>
<evidence type="ECO:0000313" key="4">
    <source>
        <dbReference type="RefSeq" id="XP_016470655.1"/>
    </source>
</evidence>
<dbReference type="Pfam" id="PF14372">
    <property type="entry name" value="hAT-like_RNase-H"/>
    <property type="match status" value="1"/>
</dbReference>
<dbReference type="GO" id="GO:0003677">
    <property type="term" value="F:DNA binding"/>
    <property type="evidence" value="ECO:0007669"/>
    <property type="project" value="InterPro"/>
</dbReference>
<feature type="region of interest" description="Disordered" evidence="1">
    <location>
        <begin position="1"/>
        <end position="57"/>
    </location>
</feature>
<dbReference type="STRING" id="4097.A0A1S4A227"/>
<proteinExistence type="predicted"/>
<dbReference type="InterPro" id="IPR008906">
    <property type="entry name" value="HATC_C_dom"/>
</dbReference>
<dbReference type="GO" id="GO:0046983">
    <property type="term" value="F:protein dimerization activity"/>
    <property type="evidence" value="ECO:0007669"/>
    <property type="project" value="InterPro"/>
</dbReference>
<feature type="domain" description="HAT C-terminal dimerisation" evidence="2">
    <location>
        <begin position="310"/>
        <end position="390"/>
    </location>
</feature>
<dbReference type="OMA" id="MHIADLY"/>
<name>A0A1S4A227_TOBAC</name>
<dbReference type="KEGG" id="nta:107792908"/>
<dbReference type="OrthoDB" id="1226733at2759"/>
<dbReference type="InterPro" id="IPR012337">
    <property type="entry name" value="RNaseH-like_sf"/>
</dbReference>
<dbReference type="PANTHER" id="PTHR23272">
    <property type="entry name" value="BED FINGER-RELATED"/>
    <property type="match status" value="1"/>
</dbReference>
<feature type="domain" description="hAT-like transposase RNase-H fold" evidence="3">
    <location>
        <begin position="156"/>
        <end position="259"/>
    </location>
</feature>
<evidence type="ECO:0000256" key="1">
    <source>
        <dbReference type="SAM" id="MobiDB-lite"/>
    </source>
</evidence>
<dbReference type="PANTHER" id="PTHR23272:SF193">
    <property type="entry name" value="OS07G0624100 PROTEIN"/>
    <property type="match status" value="1"/>
</dbReference>
<organism evidence="4">
    <name type="scientific">Nicotiana tabacum</name>
    <name type="common">Common tobacco</name>
    <dbReference type="NCBI Taxonomy" id="4097"/>
    <lineage>
        <taxon>Eukaryota</taxon>
        <taxon>Viridiplantae</taxon>
        <taxon>Streptophyta</taxon>
        <taxon>Embryophyta</taxon>
        <taxon>Tracheophyta</taxon>
        <taxon>Spermatophyta</taxon>
        <taxon>Magnoliopsida</taxon>
        <taxon>eudicotyledons</taxon>
        <taxon>Gunneridae</taxon>
        <taxon>Pentapetalae</taxon>
        <taxon>asterids</taxon>
        <taxon>lamiids</taxon>
        <taxon>Solanales</taxon>
        <taxon>Solanaceae</taxon>
        <taxon>Nicotianoideae</taxon>
        <taxon>Nicotianeae</taxon>
        <taxon>Nicotiana</taxon>
    </lineage>
</organism>
<dbReference type="Pfam" id="PF05699">
    <property type="entry name" value="Dimer_Tnp_hAT"/>
    <property type="match status" value="1"/>
</dbReference>
<reference evidence="4" key="1">
    <citation type="submission" date="2025-08" db="UniProtKB">
        <authorList>
            <consortium name="RefSeq"/>
        </authorList>
    </citation>
    <scope>IDENTIFICATION</scope>
</reference>
<dbReference type="AlphaFoldDB" id="A0A1S4A227"/>
<feature type="compositionally biased region" description="Basic and acidic residues" evidence="1">
    <location>
        <begin position="1"/>
        <end position="11"/>
    </location>
</feature>
<sequence>METENTPKEVEPVEVINKVSPTTLLKPELNANNTPDNIPNPPKKHKRTTPCDPDGSLSSAGRFDSFKSFVEKAKIDTRGLLTLDVETRWNSTYMMLDTSVKFEKAFSRMYDDDHKYLKYCLETNSMGGHPSIDDWKNVKVFIKFLEMFYQVTLKFSGTSYVTSNSFFHEIFNLQNFIQKYSHSEDSILSGMAEKMKVKFKKYWGTFESMNKLLFVAVVLDPRYKLKYVEFLFNKSYGSLEGGQQSKKVMDTLTRLYDHYKSSFCENSSDITGGQTSLMDEIDVLDSDEMWQSQWEKHLADKVNIENKSKLEKYLVDDLEKTNDLNILAWWEVSSPRYPNVSRITRDVLSILISTVASESAFSTGGRILDSYRSSLSPKTVEALICTQQWLRSTYKEYKLEDLLEEIQNLEIVEKEYAGTTLSID</sequence>
<accession>A0A1S4A227</accession>
<dbReference type="RefSeq" id="XP_016470655.1">
    <property type="nucleotide sequence ID" value="XM_016615169.1"/>
</dbReference>
<protein>
    <submittedName>
        <fullName evidence="4">Zinc finger BED domain-containing protein RICESLEEPER 2-like</fullName>
    </submittedName>
</protein>